<dbReference type="Gene3D" id="3.30.9.10">
    <property type="entry name" value="D-Amino Acid Oxidase, subunit A, domain 2"/>
    <property type="match status" value="1"/>
</dbReference>
<keyword evidence="6" id="KW-1185">Reference proteome</keyword>
<sequence>MAADDGVIREELSPDTVLIAGGGPVGLLLAAVLSRYGVRSVLVERNKSTTQWPKMDLTNARSMEILRRLGLAEELRTHGVRADIPQPVLFCTGLPAPKALTSWQHESVDQFQARINSTNDGTLPLEPWQRVSQVVFEAWLKDRCEHDPLIELRYGWKVEGVKENVDQVETVISNVDTGVTSIIVSKYVAGCDGANSRVRQSLKMPLDGGPIPAFVLLVHFKSKDLSRLHKLGQFWHIFFFQQSGEFSGAIIAQDEVDTWTTHLFLPLDADESKIDSHEAIYEALGGSHGPYPIKVDKILVRSTWRPNIAVTRQWTSPMRRVFLAGDSAHQLIPTGGYGMNTGLGDAYDLGWKLASSIKGHGGLGLLGSYEAERRPVALRNSEHSGVHMQTHQSVKHLINGLDIATLNSDSEEAIEARRKIHEHYQTNNGENLDLGIEMGFRYRSTVILTEGDDIKEPEWSPSRYIPTTWPGSRPPHVFLKDGTPIFDLFHPTDWTLVTFGEGCEGIEHMLQSAQESNIPVKHLHLVGETVAEKLWERKMVLVRPDQHVAWRGDSVASLATARDIVATTTGKKQIQTEAPNSKDSKLPKHAFTATTQLMTQVDTFGLEKMSDFQR</sequence>
<dbReference type="GeneID" id="25305260"/>
<dbReference type="GO" id="GO:0016709">
    <property type="term" value="F:oxidoreductase activity, acting on paired donors, with incorporation or reduction of molecular oxygen, NAD(P)H as one donor, and incorporation of one atom of oxygen"/>
    <property type="evidence" value="ECO:0007669"/>
    <property type="project" value="UniProtKB-ARBA"/>
</dbReference>
<dbReference type="SUPFAM" id="SSF51905">
    <property type="entry name" value="FAD/NAD(P)-binding domain"/>
    <property type="match status" value="1"/>
</dbReference>
<protein>
    <recommendedName>
        <fullName evidence="4">FAD-binding domain-containing protein</fullName>
    </recommendedName>
</protein>
<evidence type="ECO:0000259" key="4">
    <source>
        <dbReference type="Pfam" id="PF01494"/>
    </source>
</evidence>
<evidence type="ECO:0000313" key="6">
    <source>
        <dbReference type="Proteomes" id="UP000053029"/>
    </source>
</evidence>
<dbReference type="InterPro" id="IPR002938">
    <property type="entry name" value="FAD-bd"/>
</dbReference>
<proteinExistence type="predicted"/>
<dbReference type="AlphaFoldDB" id="A0A0D2GEF6"/>
<evidence type="ECO:0000256" key="2">
    <source>
        <dbReference type="ARBA" id="ARBA00022827"/>
    </source>
</evidence>
<dbReference type="Pfam" id="PF21274">
    <property type="entry name" value="Rng_hyd_C"/>
    <property type="match status" value="1"/>
</dbReference>
<dbReference type="EMBL" id="KN846972">
    <property type="protein sequence ID" value="KIW79158.1"/>
    <property type="molecule type" value="Genomic_DNA"/>
</dbReference>
<dbReference type="PRINTS" id="PR00420">
    <property type="entry name" value="RNGMNOXGNASE"/>
</dbReference>
<dbReference type="PANTHER" id="PTHR43004">
    <property type="entry name" value="TRK SYSTEM POTASSIUM UPTAKE PROTEIN"/>
    <property type="match status" value="1"/>
</dbReference>
<keyword evidence="3" id="KW-0560">Oxidoreductase</keyword>
<organism evidence="5 6">
    <name type="scientific">Fonsecaea pedrosoi CBS 271.37</name>
    <dbReference type="NCBI Taxonomy" id="1442368"/>
    <lineage>
        <taxon>Eukaryota</taxon>
        <taxon>Fungi</taxon>
        <taxon>Dikarya</taxon>
        <taxon>Ascomycota</taxon>
        <taxon>Pezizomycotina</taxon>
        <taxon>Eurotiomycetes</taxon>
        <taxon>Chaetothyriomycetidae</taxon>
        <taxon>Chaetothyriales</taxon>
        <taxon>Herpotrichiellaceae</taxon>
        <taxon>Fonsecaea</taxon>
    </lineage>
</organism>
<reference evidence="5 6" key="1">
    <citation type="submission" date="2015-01" db="EMBL/GenBank/DDBJ databases">
        <title>The Genome Sequence of Fonsecaea pedrosoi CBS 271.37.</title>
        <authorList>
            <consortium name="The Broad Institute Genomics Platform"/>
            <person name="Cuomo C."/>
            <person name="de Hoog S."/>
            <person name="Gorbushina A."/>
            <person name="Stielow B."/>
            <person name="Teixiera M."/>
            <person name="Abouelleil A."/>
            <person name="Chapman S.B."/>
            <person name="Priest M."/>
            <person name="Young S.K."/>
            <person name="Wortman J."/>
            <person name="Nusbaum C."/>
            <person name="Birren B."/>
        </authorList>
    </citation>
    <scope>NUCLEOTIDE SEQUENCE [LARGE SCALE GENOMIC DNA]</scope>
    <source>
        <strain evidence="5 6">CBS 271.37</strain>
    </source>
</reference>
<dbReference type="PANTHER" id="PTHR43004:SF21">
    <property type="entry name" value="FAD-BINDING DOMAIN-CONTAINING PROTEIN-RELATED"/>
    <property type="match status" value="1"/>
</dbReference>
<dbReference type="Gene3D" id="3.40.30.120">
    <property type="match status" value="1"/>
</dbReference>
<evidence type="ECO:0000313" key="5">
    <source>
        <dbReference type="EMBL" id="KIW79158.1"/>
    </source>
</evidence>
<dbReference type="NCBIfam" id="NF004780">
    <property type="entry name" value="PRK06126.1"/>
    <property type="match status" value="1"/>
</dbReference>
<dbReference type="Gene3D" id="3.50.50.60">
    <property type="entry name" value="FAD/NAD(P)-binding domain"/>
    <property type="match status" value="1"/>
</dbReference>
<feature type="domain" description="FAD-binding" evidence="4">
    <location>
        <begin position="16"/>
        <end position="380"/>
    </location>
</feature>
<evidence type="ECO:0000256" key="1">
    <source>
        <dbReference type="ARBA" id="ARBA00022630"/>
    </source>
</evidence>
<dbReference type="STRING" id="1442368.A0A0D2GEF6"/>
<dbReference type="GO" id="GO:0071949">
    <property type="term" value="F:FAD binding"/>
    <property type="evidence" value="ECO:0007669"/>
    <property type="project" value="InterPro"/>
</dbReference>
<gene>
    <name evidence="5" type="ORF">Z517_05770</name>
</gene>
<dbReference type="RefSeq" id="XP_013282966.1">
    <property type="nucleotide sequence ID" value="XM_013427512.1"/>
</dbReference>
<dbReference type="VEuPathDB" id="FungiDB:Z517_05770"/>
<dbReference type="InterPro" id="IPR050641">
    <property type="entry name" value="RIFMO-like"/>
</dbReference>
<evidence type="ECO:0000256" key="3">
    <source>
        <dbReference type="ARBA" id="ARBA00023002"/>
    </source>
</evidence>
<keyword evidence="2" id="KW-0274">FAD</keyword>
<accession>A0A0D2GEF6</accession>
<keyword evidence="1" id="KW-0285">Flavoprotein</keyword>
<name>A0A0D2GEF6_9EURO</name>
<dbReference type="Pfam" id="PF01494">
    <property type="entry name" value="FAD_binding_3"/>
    <property type="match status" value="1"/>
</dbReference>
<dbReference type="InterPro" id="IPR036188">
    <property type="entry name" value="FAD/NAD-bd_sf"/>
</dbReference>
<dbReference type="HOGENOM" id="CLU_009665_14_2_1"/>
<dbReference type="Proteomes" id="UP000053029">
    <property type="component" value="Unassembled WGS sequence"/>
</dbReference>